<organism evidence="2 3">
    <name type="scientific">Saguinus oedipus</name>
    <name type="common">Cotton-top tamarin</name>
    <name type="synonym">Oedipomidas oedipus</name>
    <dbReference type="NCBI Taxonomy" id="9490"/>
    <lineage>
        <taxon>Eukaryota</taxon>
        <taxon>Metazoa</taxon>
        <taxon>Chordata</taxon>
        <taxon>Craniata</taxon>
        <taxon>Vertebrata</taxon>
        <taxon>Euteleostomi</taxon>
        <taxon>Mammalia</taxon>
        <taxon>Eutheria</taxon>
        <taxon>Euarchontoglires</taxon>
        <taxon>Primates</taxon>
        <taxon>Haplorrhini</taxon>
        <taxon>Platyrrhini</taxon>
        <taxon>Cebidae</taxon>
        <taxon>Callitrichinae</taxon>
        <taxon>Saguinus</taxon>
    </lineage>
</organism>
<keyword evidence="3" id="KW-1185">Reference proteome</keyword>
<evidence type="ECO:0000256" key="1">
    <source>
        <dbReference type="SAM" id="MobiDB-lite"/>
    </source>
</evidence>
<name>A0ABQ9VAK0_SAGOE</name>
<sequence>MALSMDCRAAPNLTRFIRPGLAGFCIGETYRLAFRVTNSSDKQGDKLRPKDQAVEDAAWDTLSRSASQPCSQPAPYPMFPEAQELPHNI</sequence>
<comment type="caution">
    <text evidence="2">The sequence shown here is derived from an EMBL/GenBank/DDBJ whole genome shotgun (WGS) entry which is preliminary data.</text>
</comment>
<proteinExistence type="predicted"/>
<feature type="region of interest" description="Disordered" evidence="1">
    <location>
        <begin position="63"/>
        <end position="89"/>
    </location>
</feature>
<evidence type="ECO:0000313" key="2">
    <source>
        <dbReference type="EMBL" id="KAK2105939.1"/>
    </source>
</evidence>
<protein>
    <submittedName>
        <fullName evidence="2">Uncharacterized protein</fullName>
    </submittedName>
</protein>
<reference evidence="2 3" key="1">
    <citation type="submission" date="2023-05" db="EMBL/GenBank/DDBJ databases">
        <title>B98-5 Cell Line De Novo Hybrid Assembly: An Optical Mapping Approach.</title>
        <authorList>
            <person name="Kananen K."/>
            <person name="Auerbach J.A."/>
            <person name="Kautto E."/>
            <person name="Blachly J.S."/>
        </authorList>
    </citation>
    <scope>NUCLEOTIDE SEQUENCE [LARGE SCALE GENOMIC DNA]</scope>
    <source>
        <strain evidence="2">B95-8</strain>
        <tissue evidence="2">Cell line</tissue>
    </source>
</reference>
<accession>A0ABQ9VAK0</accession>
<gene>
    <name evidence="2" type="ORF">P7K49_015453</name>
</gene>
<evidence type="ECO:0000313" key="3">
    <source>
        <dbReference type="Proteomes" id="UP001266305"/>
    </source>
</evidence>
<dbReference type="EMBL" id="JASSZA010000007">
    <property type="protein sequence ID" value="KAK2105939.1"/>
    <property type="molecule type" value="Genomic_DNA"/>
</dbReference>
<dbReference type="Proteomes" id="UP001266305">
    <property type="component" value="Unassembled WGS sequence"/>
</dbReference>